<reference evidence="1 2" key="1">
    <citation type="journal article" date="2011" name="BMC Genomics">
        <title>Insight into cross-talk between intra-amoebal pathogens.</title>
        <authorList>
            <person name="Gimenez G."/>
            <person name="Bertelli C."/>
            <person name="Moliner C."/>
            <person name="Robert C."/>
            <person name="Raoult D."/>
            <person name="Fournier P.E."/>
            <person name="Greub G."/>
        </authorList>
    </citation>
    <scope>NUCLEOTIDE SEQUENCE [LARGE SCALE GENOMIC DNA]</scope>
    <source>
        <strain evidence="1 2">LLAP12</strain>
    </source>
</reference>
<keyword evidence="2" id="KW-1185">Reference proteome</keyword>
<dbReference type="HOGENOM" id="CLU_2954890_0_0_6"/>
<organism evidence="1 2">
    <name type="scientific">Legionella drancourtii LLAP12</name>
    <dbReference type="NCBI Taxonomy" id="658187"/>
    <lineage>
        <taxon>Bacteria</taxon>
        <taxon>Pseudomonadati</taxon>
        <taxon>Pseudomonadota</taxon>
        <taxon>Gammaproteobacteria</taxon>
        <taxon>Legionellales</taxon>
        <taxon>Legionellaceae</taxon>
        <taxon>Legionella</taxon>
    </lineage>
</organism>
<evidence type="ECO:0000313" key="1">
    <source>
        <dbReference type="EMBL" id="EHL29150.1"/>
    </source>
</evidence>
<dbReference type="Proteomes" id="UP000002770">
    <property type="component" value="Unassembled WGS sequence"/>
</dbReference>
<evidence type="ECO:0000313" key="2">
    <source>
        <dbReference type="Proteomes" id="UP000002770"/>
    </source>
</evidence>
<dbReference type="eggNOG" id="COG1376">
    <property type="taxonomic scope" value="Bacteria"/>
</dbReference>
<sequence>MVRRINRMNVTLRRGMTIAVPKNIDRLTIYDVSPFPRYIESTGEKTIYVSQKKISLGGL</sequence>
<dbReference type="AlphaFoldDB" id="G9EU76"/>
<protein>
    <submittedName>
        <fullName evidence="1">Uncharacterized protein</fullName>
    </submittedName>
</protein>
<gene>
    <name evidence="1" type="ORF">LDG_8869</name>
</gene>
<dbReference type="InParanoid" id="G9EU76"/>
<name>G9EU76_9GAMM</name>
<accession>G9EU76</accession>
<dbReference type="EMBL" id="JH413849">
    <property type="protein sequence ID" value="EHL29150.1"/>
    <property type="molecule type" value="Genomic_DNA"/>
</dbReference>
<proteinExistence type="predicted"/>